<name>A0A433VH96_9CYAN</name>
<gene>
    <name evidence="6" type="ORF">DSM106972_034640</name>
</gene>
<organism evidence="6 7">
    <name type="scientific">Dulcicalothrix desertica PCC 7102</name>
    <dbReference type="NCBI Taxonomy" id="232991"/>
    <lineage>
        <taxon>Bacteria</taxon>
        <taxon>Bacillati</taxon>
        <taxon>Cyanobacteriota</taxon>
        <taxon>Cyanophyceae</taxon>
        <taxon>Nostocales</taxon>
        <taxon>Calotrichaceae</taxon>
        <taxon>Dulcicalothrix</taxon>
    </lineage>
</organism>
<evidence type="ECO:0000256" key="5">
    <source>
        <dbReference type="SAM" id="Phobius"/>
    </source>
</evidence>
<keyword evidence="7" id="KW-1185">Reference proteome</keyword>
<keyword evidence="3 5" id="KW-1133">Transmembrane helix</keyword>
<evidence type="ECO:0000313" key="6">
    <source>
        <dbReference type="EMBL" id="RUT05457.1"/>
    </source>
</evidence>
<evidence type="ECO:0000313" key="7">
    <source>
        <dbReference type="Proteomes" id="UP000271624"/>
    </source>
</evidence>
<comment type="caution">
    <text evidence="6">The sequence shown here is derived from an EMBL/GenBank/DDBJ whole genome shotgun (WGS) entry which is preliminary data.</text>
</comment>
<accession>A0A433VH96</accession>
<dbReference type="Pfam" id="PF09685">
    <property type="entry name" value="MamF_MmsF"/>
    <property type="match status" value="1"/>
</dbReference>
<proteinExistence type="predicted"/>
<reference evidence="6" key="1">
    <citation type="submission" date="2018-12" db="EMBL/GenBank/DDBJ databases">
        <authorList>
            <person name="Will S."/>
            <person name="Neumann-Schaal M."/>
            <person name="Henke P."/>
        </authorList>
    </citation>
    <scope>NUCLEOTIDE SEQUENCE</scope>
    <source>
        <strain evidence="6">PCC 7102</strain>
    </source>
</reference>
<comment type="subcellular location">
    <subcellularLocation>
        <location evidence="1">Membrane</location>
        <topology evidence="1">Multi-pass membrane protein</topology>
    </subcellularLocation>
</comment>
<evidence type="ECO:0000256" key="4">
    <source>
        <dbReference type="ARBA" id="ARBA00023136"/>
    </source>
</evidence>
<feature type="transmembrane region" description="Helical" evidence="5">
    <location>
        <begin position="56"/>
        <end position="89"/>
    </location>
</feature>
<evidence type="ECO:0000256" key="2">
    <source>
        <dbReference type="ARBA" id="ARBA00022692"/>
    </source>
</evidence>
<dbReference type="InterPro" id="IPR019109">
    <property type="entry name" value="MamF_MmsF"/>
</dbReference>
<keyword evidence="4 5" id="KW-0472">Membrane</keyword>
<dbReference type="EMBL" id="RSCL01000008">
    <property type="protein sequence ID" value="RUT05457.1"/>
    <property type="molecule type" value="Genomic_DNA"/>
</dbReference>
<evidence type="ECO:0000256" key="3">
    <source>
        <dbReference type="ARBA" id="ARBA00022989"/>
    </source>
</evidence>
<keyword evidence="2 5" id="KW-0812">Transmembrane</keyword>
<dbReference type="OrthoDB" id="425405at2"/>
<evidence type="ECO:0008006" key="8">
    <source>
        <dbReference type="Google" id="ProtNLM"/>
    </source>
</evidence>
<reference evidence="6" key="2">
    <citation type="journal article" date="2019" name="Genome Biol. Evol.">
        <title>Day and night: Metabolic profiles and evolutionary relationships of six axenic non-marine cyanobacteria.</title>
        <authorList>
            <person name="Will S.E."/>
            <person name="Henke P."/>
            <person name="Boedeker C."/>
            <person name="Huang S."/>
            <person name="Brinkmann H."/>
            <person name="Rohde M."/>
            <person name="Jarek M."/>
            <person name="Friedl T."/>
            <person name="Seufert S."/>
            <person name="Schumacher M."/>
            <person name="Overmann J."/>
            <person name="Neumann-Schaal M."/>
            <person name="Petersen J."/>
        </authorList>
    </citation>
    <scope>NUCLEOTIDE SEQUENCE [LARGE SCALE GENOMIC DNA]</scope>
    <source>
        <strain evidence="6">PCC 7102</strain>
    </source>
</reference>
<protein>
    <recommendedName>
        <fullName evidence="8">Orotate phosphoribosyltransferase</fullName>
    </recommendedName>
</protein>
<feature type="transmembrane region" description="Helical" evidence="5">
    <location>
        <begin position="12"/>
        <end position="36"/>
    </location>
</feature>
<dbReference type="RefSeq" id="WP_127081946.1">
    <property type="nucleotide sequence ID" value="NZ_RSCL01000008.1"/>
</dbReference>
<sequence length="111" mass="12489">METIAQRKLLSALCHGAIFFSSLFISVGIPIVILFVTDDPVVKKNARESLNLHINLYIAAFIFGLLSFVLIGIPLLILLGIFSLIVPIIAIVKVIENENIPYRYPFIFHFF</sequence>
<dbReference type="Proteomes" id="UP000271624">
    <property type="component" value="Unassembled WGS sequence"/>
</dbReference>
<evidence type="ECO:0000256" key="1">
    <source>
        <dbReference type="ARBA" id="ARBA00004141"/>
    </source>
</evidence>
<dbReference type="AlphaFoldDB" id="A0A433VH96"/>